<dbReference type="InterPro" id="IPR007822">
    <property type="entry name" value="LANC-like"/>
</dbReference>
<evidence type="ECO:0008006" key="4">
    <source>
        <dbReference type="Google" id="ProtNLM"/>
    </source>
</evidence>
<dbReference type="AlphaFoldDB" id="A0A8H9H8Q1"/>
<feature type="compositionally biased region" description="Basic and acidic residues" evidence="1">
    <location>
        <begin position="35"/>
        <end position="48"/>
    </location>
</feature>
<protein>
    <recommendedName>
        <fullName evidence="4">Lantibiotic modifying-like protein</fullName>
    </recommendedName>
</protein>
<dbReference type="Proteomes" id="UP000653480">
    <property type="component" value="Unassembled WGS sequence"/>
</dbReference>
<dbReference type="SMART" id="SM01260">
    <property type="entry name" value="LANC_like"/>
    <property type="match status" value="1"/>
</dbReference>
<dbReference type="PRINTS" id="PR01955">
    <property type="entry name" value="LANCFRANKIA"/>
</dbReference>
<reference evidence="2" key="1">
    <citation type="journal article" date="2014" name="Int. J. Syst. Evol. Microbiol.">
        <title>Complete genome sequence of Corynebacterium casei LMG S-19264T (=DSM 44701T), isolated from a smear-ripened cheese.</title>
        <authorList>
            <consortium name="US DOE Joint Genome Institute (JGI-PGF)"/>
            <person name="Walter F."/>
            <person name="Albersmeier A."/>
            <person name="Kalinowski J."/>
            <person name="Ruckert C."/>
        </authorList>
    </citation>
    <scope>NUCLEOTIDE SEQUENCE</scope>
    <source>
        <strain evidence="2">CGMCC 4.7138</strain>
    </source>
</reference>
<dbReference type="GO" id="GO:0031179">
    <property type="term" value="P:peptide modification"/>
    <property type="evidence" value="ECO:0007669"/>
    <property type="project" value="InterPro"/>
</dbReference>
<dbReference type="EMBL" id="BMMN01000017">
    <property type="protein sequence ID" value="GGO28845.1"/>
    <property type="molecule type" value="Genomic_DNA"/>
</dbReference>
<comment type="caution">
    <text evidence="2">The sequence shown here is derived from an EMBL/GenBank/DDBJ whole genome shotgun (WGS) entry which is preliminary data.</text>
</comment>
<gene>
    <name evidence="2" type="ORF">GCM10011574_63680</name>
</gene>
<reference evidence="2" key="2">
    <citation type="submission" date="2020-09" db="EMBL/GenBank/DDBJ databases">
        <authorList>
            <person name="Sun Q."/>
            <person name="Zhou Y."/>
        </authorList>
    </citation>
    <scope>NUCLEOTIDE SEQUENCE</scope>
    <source>
        <strain evidence="2">CGMCC 4.7138</strain>
    </source>
</reference>
<feature type="region of interest" description="Disordered" evidence="1">
    <location>
        <begin position="35"/>
        <end position="57"/>
    </location>
</feature>
<dbReference type="PRINTS" id="PR01950">
    <property type="entry name" value="LANCSUPER"/>
</dbReference>
<name>A0A8H9H8Q1_9ACTN</name>
<organism evidence="2 3">
    <name type="scientific">Microbispora bryophytorum</name>
    <dbReference type="NCBI Taxonomy" id="1460882"/>
    <lineage>
        <taxon>Bacteria</taxon>
        <taxon>Bacillati</taxon>
        <taxon>Actinomycetota</taxon>
        <taxon>Actinomycetes</taxon>
        <taxon>Streptosporangiales</taxon>
        <taxon>Streptosporangiaceae</taxon>
        <taxon>Microbispora</taxon>
    </lineage>
</organism>
<dbReference type="RefSeq" id="WP_142575487.1">
    <property type="nucleotide sequence ID" value="NZ_BMMN01000017.1"/>
</dbReference>
<dbReference type="OrthoDB" id="9148343at2"/>
<accession>A0A8H9H8Q1</accession>
<evidence type="ECO:0000256" key="1">
    <source>
        <dbReference type="SAM" id="MobiDB-lite"/>
    </source>
</evidence>
<proteinExistence type="predicted"/>
<dbReference type="SUPFAM" id="SSF158745">
    <property type="entry name" value="LanC-like"/>
    <property type="match status" value="1"/>
</dbReference>
<dbReference type="GO" id="GO:0005975">
    <property type="term" value="P:carbohydrate metabolic process"/>
    <property type="evidence" value="ECO:0007669"/>
    <property type="project" value="InterPro"/>
</dbReference>
<sequence length="448" mass="46969">MGPDPFRSSDERAETPLTAAIMAGRWIRTAAVDDESGRRWRANPDPHGRAATPGGPASLHSASLHAASLHSGAAGIVLFFLELAAGTGHDAYLEDARAGARYLASTWRRQADASLHHGLAGVVLALTEAGWALGEERFESAALAAADRIVRSARGFDDGGIGWSGDVTLRGDGGVVLGLLRAAAALGVPAYEEMAVEAGRRIARLTAPRERPTECPALPAEAAPPGFLAGTAGTAFLLAHLYGATGEEAFLDAARRGAALVRAAGVLTGESAAVTDHLGYCSGSAGIARMFYELYRVSGDGGDLEWAKRLARGVRESGAPFRQTAGLWNVACQCCGTAGLIELYVGLWAATGEQEHLEFARRLADHLIGRATGYDGRGYRWYQAYRRHRPGEASADTGYLTGAAGIGAALLHLDAAGQADRPRRVILLPDNPFPPIPMPAVALRRPAG</sequence>
<evidence type="ECO:0000313" key="2">
    <source>
        <dbReference type="EMBL" id="GGO28845.1"/>
    </source>
</evidence>
<dbReference type="InterPro" id="IPR012341">
    <property type="entry name" value="6hp_glycosidase-like_sf"/>
</dbReference>
<keyword evidence="3" id="KW-1185">Reference proteome</keyword>
<evidence type="ECO:0000313" key="3">
    <source>
        <dbReference type="Proteomes" id="UP000653480"/>
    </source>
</evidence>
<dbReference type="CDD" id="cd04434">
    <property type="entry name" value="LanC_like"/>
    <property type="match status" value="1"/>
</dbReference>
<dbReference type="Pfam" id="PF05147">
    <property type="entry name" value="LANC_like"/>
    <property type="match status" value="1"/>
</dbReference>
<dbReference type="Gene3D" id="1.50.10.10">
    <property type="match status" value="3"/>
</dbReference>